<dbReference type="PANTHER" id="PTHR11941">
    <property type="entry name" value="ENOYL-COA HYDRATASE-RELATED"/>
    <property type="match status" value="1"/>
</dbReference>
<evidence type="ECO:0000256" key="1">
    <source>
        <dbReference type="ARBA" id="ARBA00005254"/>
    </source>
</evidence>
<dbReference type="EMBL" id="JAQHRD010000012">
    <property type="protein sequence ID" value="KAJ6437394.1"/>
    <property type="molecule type" value="Genomic_DNA"/>
</dbReference>
<dbReference type="InterPro" id="IPR001753">
    <property type="entry name" value="Enoyl-CoA_hydra/iso"/>
</dbReference>
<dbReference type="Proteomes" id="UP001163105">
    <property type="component" value="Unassembled WGS sequence"/>
</dbReference>
<dbReference type="AlphaFoldDB" id="A0AB34FD82"/>
<gene>
    <name evidence="3" type="ORF">O9K51_09950</name>
</gene>
<sequence>MSYSQFSCFDVETSDGVARVTLNHPPLNLIDEVMAPQFQALAAQLENDQSVRVIILQSKLPNFFIAHSGLSRVTAGPRTVSQTRSFRQTQIIGETFRNMGKVTIAKVEGRCRGGGNEIAMAADMCFAALGKAFFGQPEVGLGLVPGGGATQRLPRLMGRARALEVLLTGRDFSAADAERMGFINRALPPDELDAFVDELAKEISQLPTQSISHIKKSVDQGAFSSISEGLLVEAHNSDECAATDNTRDLVRRGLEEGLETVKGELDMPAIVARLNKN</sequence>
<dbReference type="SUPFAM" id="SSF52096">
    <property type="entry name" value="ClpP/crotonase"/>
    <property type="match status" value="1"/>
</dbReference>
<evidence type="ECO:0000313" key="3">
    <source>
        <dbReference type="EMBL" id="KAJ6437394.1"/>
    </source>
</evidence>
<evidence type="ECO:0000313" key="4">
    <source>
        <dbReference type="Proteomes" id="UP001163105"/>
    </source>
</evidence>
<dbReference type="Pfam" id="PF00378">
    <property type="entry name" value="ECH_1"/>
    <property type="match status" value="1"/>
</dbReference>
<name>A0AB34FD82_9HYPO</name>
<dbReference type="Gene3D" id="3.90.226.10">
    <property type="entry name" value="2-enoyl-CoA Hydratase, Chain A, domain 1"/>
    <property type="match status" value="1"/>
</dbReference>
<organism evidence="3 4">
    <name type="scientific">Purpureocillium lavendulum</name>
    <dbReference type="NCBI Taxonomy" id="1247861"/>
    <lineage>
        <taxon>Eukaryota</taxon>
        <taxon>Fungi</taxon>
        <taxon>Dikarya</taxon>
        <taxon>Ascomycota</taxon>
        <taxon>Pezizomycotina</taxon>
        <taxon>Sordariomycetes</taxon>
        <taxon>Hypocreomycetidae</taxon>
        <taxon>Hypocreales</taxon>
        <taxon>Ophiocordycipitaceae</taxon>
        <taxon>Purpureocillium</taxon>
    </lineage>
</organism>
<proteinExistence type="inferred from homology"/>
<dbReference type="GO" id="GO:0006635">
    <property type="term" value="P:fatty acid beta-oxidation"/>
    <property type="evidence" value="ECO:0007669"/>
    <property type="project" value="TreeGrafter"/>
</dbReference>
<dbReference type="InterPro" id="IPR029045">
    <property type="entry name" value="ClpP/crotonase-like_dom_sf"/>
</dbReference>
<accession>A0AB34FD82</accession>
<keyword evidence="4" id="KW-1185">Reference proteome</keyword>
<dbReference type="CDD" id="cd06558">
    <property type="entry name" value="crotonase-like"/>
    <property type="match status" value="1"/>
</dbReference>
<dbReference type="InterPro" id="IPR018376">
    <property type="entry name" value="Enoyl-CoA_hyd/isom_CS"/>
</dbReference>
<dbReference type="PANTHER" id="PTHR11941:SF54">
    <property type="entry name" value="ENOYL-COA HYDRATASE, MITOCHONDRIAL"/>
    <property type="match status" value="1"/>
</dbReference>
<protein>
    <submittedName>
        <fullName evidence="3">Enoyl-CoA hydratase/isomerase family protein</fullName>
    </submittedName>
</protein>
<dbReference type="PROSITE" id="PS00166">
    <property type="entry name" value="ENOYL_COA_HYDRATASE"/>
    <property type="match status" value="1"/>
</dbReference>
<dbReference type="GO" id="GO:0003824">
    <property type="term" value="F:catalytic activity"/>
    <property type="evidence" value="ECO:0007669"/>
    <property type="project" value="InterPro"/>
</dbReference>
<evidence type="ECO:0000256" key="2">
    <source>
        <dbReference type="RuleBase" id="RU003707"/>
    </source>
</evidence>
<reference evidence="3" key="1">
    <citation type="submission" date="2023-01" db="EMBL/GenBank/DDBJ databases">
        <title>The growth and conidiation of Purpureocillium lavendulum are regulated by nitrogen source and histone H3K14 acetylation.</title>
        <authorList>
            <person name="Tang P."/>
            <person name="Han J."/>
            <person name="Zhang C."/>
            <person name="Tang P."/>
            <person name="Qi F."/>
            <person name="Zhang K."/>
            <person name="Liang L."/>
        </authorList>
    </citation>
    <scope>NUCLEOTIDE SEQUENCE</scope>
    <source>
        <strain evidence="3">YMF1.00683</strain>
    </source>
</reference>
<comment type="similarity">
    <text evidence="1 2">Belongs to the enoyl-CoA hydratase/isomerase family.</text>
</comment>
<comment type="caution">
    <text evidence="3">The sequence shown here is derived from an EMBL/GenBank/DDBJ whole genome shotgun (WGS) entry which is preliminary data.</text>
</comment>